<evidence type="ECO:0000313" key="1">
    <source>
        <dbReference type="EMBL" id="KRM33387.1"/>
    </source>
</evidence>
<protein>
    <recommendedName>
        <fullName evidence="3">Surface layer protein A domain-containing protein</fullName>
    </recommendedName>
</protein>
<reference evidence="1 2" key="1">
    <citation type="journal article" date="2015" name="Genome Announc.">
        <title>Expanding the biotechnology potential of lactobacilli through comparative genomics of 213 strains and associated genera.</title>
        <authorList>
            <person name="Sun Z."/>
            <person name="Harris H.M."/>
            <person name="McCann A."/>
            <person name="Guo C."/>
            <person name="Argimon S."/>
            <person name="Zhang W."/>
            <person name="Yang X."/>
            <person name="Jeffery I.B."/>
            <person name="Cooney J.C."/>
            <person name="Kagawa T.F."/>
            <person name="Liu W."/>
            <person name="Song Y."/>
            <person name="Salvetti E."/>
            <person name="Wrobel A."/>
            <person name="Rasinkangas P."/>
            <person name="Parkhill J."/>
            <person name="Rea M.C."/>
            <person name="O'Sullivan O."/>
            <person name="Ritari J."/>
            <person name="Douillard F.P."/>
            <person name="Paul Ross R."/>
            <person name="Yang R."/>
            <person name="Briner A.E."/>
            <person name="Felis G.E."/>
            <person name="de Vos W.M."/>
            <person name="Barrangou R."/>
            <person name="Klaenhammer T.R."/>
            <person name="Caufield P.W."/>
            <person name="Cui Y."/>
            <person name="Zhang H."/>
            <person name="O'Toole P.W."/>
        </authorList>
    </citation>
    <scope>NUCLEOTIDE SEQUENCE [LARGE SCALE GENOMIC DNA]</scope>
    <source>
        <strain evidence="1 2">DSM 18527</strain>
    </source>
</reference>
<dbReference type="EMBL" id="AZGA01000054">
    <property type="protein sequence ID" value="KRM33387.1"/>
    <property type="molecule type" value="Genomic_DNA"/>
</dbReference>
<gene>
    <name evidence="1" type="ORF">FC83_GL002956</name>
</gene>
<sequence>MYYTGDPYINPKSFDLGANQWISSADVDSIGDNTNEFLAAYSDYKAVPVYSDPRFKYQVSTLNPEISSWKITRYTTYFDGYAAIDLGHNQWVRYTDIRMIPGTISVNAGTQLVNSQGAPTSTIQMTGDYKVFAAQKINDVFHLKLGNNNQWYAFGF</sequence>
<dbReference type="STRING" id="1423734.FC83_GL002956"/>
<comment type="caution">
    <text evidence="1">The sequence shown here is derived from an EMBL/GenBank/DDBJ whole genome shotgun (WGS) entry which is preliminary data.</text>
</comment>
<name>A0A0R1XZG6_9LACO</name>
<keyword evidence="2" id="KW-1185">Reference proteome</keyword>
<proteinExistence type="predicted"/>
<evidence type="ECO:0000313" key="2">
    <source>
        <dbReference type="Proteomes" id="UP000051236"/>
    </source>
</evidence>
<evidence type="ECO:0008006" key="3">
    <source>
        <dbReference type="Google" id="ProtNLM"/>
    </source>
</evidence>
<accession>A0A0R1XZG6</accession>
<dbReference type="Proteomes" id="UP000051236">
    <property type="component" value="Unassembled WGS sequence"/>
</dbReference>
<organism evidence="1 2">
    <name type="scientific">Agrilactobacillus composti DSM 18527 = JCM 14202</name>
    <dbReference type="NCBI Taxonomy" id="1423734"/>
    <lineage>
        <taxon>Bacteria</taxon>
        <taxon>Bacillati</taxon>
        <taxon>Bacillota</taxon>
        <taxon>Bacilli</taxon>
        <taxon>Lactobacillales</taxon>
        <taxon>Lactobacillaceae</taxon>
        <taxon>Agrilactobacillus</taxon>
    </lineage>
</organism>
<dbReference type="AlphaFoldDB" id="A0A0R1XZG6"/>
<dbReference type="PATRIC" id="fig|1423734.3.peg.3005"/>